<evidence type="ECO:0000256" key="2">
    <source>
        <dbReference type="ARBA" id="ARBA00004685"/>
    </source>
</evidence>
<sequence>MSPYKHYADNEEVRSNMESPRTSITEFEQETLIDAPDLRKPQNLIIEHPNRSNCIIVLLSLSNIISVTVLLLFVAQHDPNGLQQQTPATVVYPTRPKWFPPQVGRGQVMINNETALPEMPGLNQSLPQHEAWVAVTHQLHCLYSTKHSFYQLLNHRPGDPPVEPNMEHLNHCWEYLRQGLMCNADVTLEWHKYGEQAGTGWGYQHDCKDWDAIIAWTEDHRMTNDYGIIRGSGARIPLSEPPA</sequence>
<keyword evidence="3 11" id="KW-0812">Transmembrane</keyword>
<dbReference type="GO" id="GO:0016020">
    <property type="term" value="C:membrane"/>
    <property type="evidence" value="ECO:0007669"/>
    <property type="project" value="UniProtKB-SubCell"/>
</dbReference>
<proteinExistence type="inferred from homology"/>
<dbReference type="GO" id="GO:0043386">
    <property type="term" value="P:mycotoxin biosynthetic process"/>
    <property type="evidence" value="ECO:0007669"/>
    <property type="project" value="InterPro"/>
</dbReference>
<keyword evidence="6" id="KW-0843">Virulence</keyword>
<dbReference type="EMBL" id="MAVT02000439">
    <property type="protein sequence ID" value="POS75824.1"/>
    <property type="molecule type" value="Genomic_DNA"/>
</dbReference>
<dbReference type="GO" id="GO:0016491">
    <property type="term" value="F:oxidoreductase activity"/>
    <property type="evidence" value="ECO:0007669"/>
    <property type="project" value="UniProtKB-KW"/>
</dbReference>
<organism evidence="12 13">
    <name type="scientific">Diaporthe helianthi</name>
    <dbReference type="NCBI Taxonomy" id="158607"/>
    <lineage>
        <taxon>Eukaryota</taxon>
        <taxon>Fungi</taxon>
        <taxon>Dikarya</taxon>
        <taxon>Ascomycota</taxon>
        <taxon>Pezizomycotina</taxon>
        <taxon>Sordariomycetes</taxon>
        <taxon>Sordariomycetidae</taxon>
        <taxon>Diaporthales</taxon>
        <taxon>Diaporthaceae</taxon>
        <taxon>Diaporthe</taxon>
    </lineage>
</organism>
<protein>
    <recommendedName>
        <fullName evidence="14">Oxidase ustYa</fullName>
    </recommendedName>
</protein>
<comment type="caution">
    <text evidence="12">The sequence shown here is derived from an EMBL/GenBank/DDBJ whole genome shotgun (WGS) entry which is preliminary data.</text>
</comment>
<evidence type="ECO:0000256" key="11">
    <source>
        <dbReference type="SAM" id="Phobius"/>
    </source>
</evidence>
<dbReference type="PANTHER" id="PTHR33365:SF11">
    <property type="entry name" value="TAT PATHWAY SIGNAL SEQUENCE"/>
    <property type="match status" value="1"/>
</dbReference>
<evidence type="ECO:0000256" key="5">
    <source>
        <dbReference type="ARBA" id="ARBA00023002"/>
    </source>
</evidence>
<comment type="subcellular location">
    <subcellularLocation>
        <location evidence="1">Membrane</location>
        <topology evidence="1">Single-pass membrane protein</topology>
    </subcellularLocation>
</comment>
<accession>A0A2P5I000</accession>
<comment type="pathway">
    <text evidence="2">Mycotoxin biosynthesis.</text>
</comment>
<feature type="compositionally biased region" description="Basic and acidic residues" evidence="10">
    <location>
        <begin position="1"/>
        <end position="15"/>
    </location>
</feature>
<keyword evidence="13" id="KW-1185">Reference proteome</keyword>
<keyword evidence="8" id="KW-0325">Glycoprotein</keyword>
<reference evidence="12" key="1">
    <citation type="submission" date="2017-09" db="EMBL/GenBank/DDBJ databases">
        <title>Polyketide synthases of a Diaporthe helianthi virulent isolate.</title>
        <authorList>
            <person name="Baroncelli R."/>
        </authorList>
    </citation>
    <scope>NUCLEOTIDE SEQUENCE [LARGE SCALE GENOMIC DNA]</scope>
    <source>
        <strain evidence="12">7/96</strain>
    </source>
</reference>
<name>A0A2P5I000_DIAHE</name>
<dbReference type="InterPro" id="IPR021765">
    <property type="entry name" value="UstYa-like"/>
</dbReference>
<dbReference type="Pfam" id="PF11807">
    <property type="entry name" value="UstYa"/>
    <property type="match status" value="1"/>
</dbReference>
<dbReference type="OrthoDB" id="3687641at2759"/>
<evidence type="ECO:0000256" key="7">
    <source>
        <dbReference type="ARBA" id="ARBA00023136"/>
    </source>
</evidence>
<comment type="similarity">
    <text evidence="9">Belongs to the ustYa family.</text>
</comment>
<evidence type="ECO:0000256" key="10">
    <source>
        <dbReference type="SAM" id="MobiDB-lite"/>
    </source>
</evidence>
<evidence type="ECO:0000313" key="12">
    <source>
        <dbReference type="EMBL" id="POS75824.1"/>
    </source>
</evidence>
<dbReference type="PANTHER" id="PTHR33365">
    <property type="entry name" value="YALI0B05434P"/>
    <property type="match status" value="1"/>
</dbReference>
<dbReference type="InParanoid" id="A0A2P5I000"/>
<keyword evidence="5" id="KW-0560">Oxidoreductase</keyword>
<dbReference type="AlphaFoldDB" id="A0A2P5I000"/>
<dbReference type="Proteomes" id="UP000094444">
    <property type="component" value="Unassembled WGS sequence"/>
</dbReference>
<gene>
    <name evidence="12" type="ORF">DHEL01_v205777</name>
</gene>
<evidence type="ECO:0000256" key="1">
    <source>
        <dbReference type="ARBA" id="ARBA00004167"/>
    </source>
</evidence>
<evidence type="ECO:0008006" key="14">
    <source>
        <dbReference type="Google" id="ProtNLM"/>
    </source>
</evidence>
<evidence type="ECO:0000256" key="3">
    <source>
        <dbReference type="ARBA" id="ARBA00022692"/>
    </source>
</evidence>
<feature type="transmembrane region" description="Helical" evidence="11">
    <location>
        <begin position="54"/>
        <end position="75"/>
    </location>
</feature>
<evidence type="ECO:0000256" key="8">
    <source>
        <dbReference type="ARBA" id="ARBA00023180"/>
    </source>
</evidence>
<dbReference type="STRING" id="158607.A0A2P5I000"/>
<keyword evidence="7 11" id="KW-0472">Membrane</keyword>
<keyword evidence="4 11" id="KW-1133">Transmembrane helix</keyword>
<evidence type="ECO:0000256" key="4">
    <source>
        <dbReference type="ARBA" id="ARBA00022989"/>
    </source>
</evidence>
<evidence type="ECO:0000256" key="6">
    <source>
        <dbReference type="ARBA" id="ARBA00023026"/>
    </source>
</evidence>
<evidence type="ECO:0000256" key="9">
    <source>
        <dbReference type="ARBA" id="ARBA00035112"/>
    </source>
</evidence>
<evidence type="ECO:0000313" key="13">
    <source>
        <dbReference type="Proteomes" id="UP000094444"/>
    </source>
</evidence>
<feature type="region of interest" description="Disordered" evidence="10">
    <location>
        <begin position="1"/>
        <end position="22"/>
    </location>
</feature>